<evidence type="ECO:0000256" key="9">
    <source>
        <dbReference type="ARBA" id="ARBA00023014"/>
    </source>
</evidence>
<keyword evidence="7" id="KW-0560">Oxidoreductase</keyword>
<evidence type="ECO:0000256" key="3">
    <source>
        <dbReference type="ARBA" id="ARBA00011048"/>
    </source>
</evidence>
<dbReference type="SUPFAM" id="SSF51905">
    <property type="entry name" value="FAD/NAD(P)-binding domain"/>
    <property type="match status" value="1"/>
</dbReference>
<dbReference type="Pfam" id="PF00724">
    <property type="entry name" value="Oxidored_FMN"/>
    <property type="match status" value="1"/>
</dbReference>
<dbReference type="InterPro" id="IPR001155">
    <property type="entry name" value="OxRdtase_FMN_N"/>
</dbReference>
<evidence type="ECO:0000256" key="8">
    <source>
        <dbReference type="ARBA" id="ARBA00023004"/>
    </source>
</evidence>
<reference evidence="11 12" key="1">
    <citation type="submission" date="2023-04" db="EMBL/GenBank/DDBJ databases">
        <title>Klugiella caeni sp. nov. isolated from the sludge of biochemical tank.</title>
        <authorList>
            <person name="Geng K."/>
        </authorList>
    </citation>
    <scope>NUCLEOTIDE SEQUENCE [LARGE SCALE GENOMIC DNA]</scope>
    <source>
        <strain evidence="11 12">YN-L-19</strain>
    </source>
</reference>
<dbReference type="PRINTS" id="PR00368">
    <property type="entry name" value="FADPNR"/>
</dbReference>
<protein>
    <submittedName>
        <fullName evidence="11">FAD-dependent oxidoreductase</fullName>
    </submittedName>
</protein>
<dbReference type="PANTHER" id="PTHR42917:SF2">
    <property type="entry name" value="2,4-DIENOYL-COA REDUCTASE [(2E)-ENOYL-COA-PRODUCING]"/>
    <property type="match status" value="1"/>
</dbReference>
<dbReference type="GO" id="GO:0008670">
    <property type="term" value="F:2,4-dienoyl-CoA reductase (NADPH) activity"/>
    <property type="evidence" value="ECO:0007669"/>
    <property type="project" value="TreeGrafter"/>
</dbReference>
<comment type="similarity">
    <text evidence="3">In the N-terminal section; belongs to the NADH:flavin oxidoreductase/NADH oxidase family.</text>
</comment>
<dbReference type="Proteomes" id="UP001321506">
    <property type="component" value="Unassembled WGS sequence"/>
</dbReference>
<dbReference type="Gene3D" id="3.20.20.70">
    <property type="entry name" value="Aldolase class I"/>
    <property type="match status" value="1"/>
</dbReference>
<gene>
    <name evidence="11" type="ORF">QF206_09245</name>
</gene>
<feature type="domain" description="NADH:flavin oxidoreductase/NADH oxidase N-terminal" evidence="10">
    <location>
        <begin position="14"/>
        <end position="337"/>
    </location>
</feature>
<evidence type="ECO:0000256" key="4">
    <source>
        <dbReference type="ARBA" id="ARBA00022630"/>
    </source>
</evidence>
<keyword evidence="8" id="KW-0408">Iron</keyword>
<sequence length="686" mass="72637">MEALTARERELIETPLRLGPVEVKNRVFVAPHTTNFGVAGENLVTARHLDYHGARARGGAGLIITEGIRVHPTSLRKLGIHAYSDEALPGLTALAETVHNGGARLFGQLLHTGRHSGDELAGSWGPEPTPWTLGAPVPHVMNEFDIDAVIAGFAAAADRLIRAGFDGMEVHLGHGHLLHQFLSPITNHRTDGYGGSLAARVRLAREVIAAVRETVAGRAALGVRLSADEFMDGGLHPDEMVDIVRALQGDGPFDFLHVSHAAYIGTSSLATQMADMSYGVMPFIHLPERFKREFPDTPVLAICRIDTLKNGAAILEAQGADMVGFARGHIAEPRLTELSLSAGMAGAAPPRSCIACNQGCNANLEAIQPITCTVNPAVGREREWAVASAATATRKRVLVIGAGPAGIEATVAMASKGHDVQLVDERDEVGGQLLDLVRLDGRDGFQTLLAELKQSLDGSGVVPELGVTLSASDVAIRDPEAVVLATGARHERSPIALRSVTPVLDPEQALSDPTIAGRNVIVYDELGLWEASGLAMHLARRGAEVELVTPLAGFAPRVTVYSRLALGDQLVNAGVAVIVQHILEFDDGVPVVASATARTRRARTDADSIVHVRPRRSADGLIERLAAGGWGGELFVVGDAFAPRTAQEAVAEGRGVGLTLGVIEPAVATGIRMRPAYRYGRIREAV</sequence>
<dbReference type="Gene3D" id="3.50.50.60">
    <property type="entry name" value="FAD/NAD(P)-binding domain"/>
    <property type="match status" value="1"/>
</dbReference>
<dbReference type="PANTHER" id="PTHR42917">
    <property type="entry name" value="2,4-DIENOYL-COA REDUCTASE"/>
    <property type="match status" value="1"/>
</dbReference>
<evidence type="ECO:0000256" key="7">
    <source>
        <dbReference type="ARBA" id="ARBA00023002"/>
    </source>
</evidence>
<keyword evidence="9" id="KW-0411">Iron-sulfur</keyword>
<evidence type="ECO:0000256" key="1">
    <source>
        <dbReference type="ARBA" id="ARBA00001917"/>
    </source>
</evidence>
<keyword evidence="5" id="KW-0288">FMN</keyword>
<dbReference type="Pfam" id="PF12831">
    <property type="entry name" value="FAD_oxidored"/>
    <property type="match status" value="1"/>
</dbReference>
<keyword evidence="4" id="KW-0285">Flavoprotein</keyword>
<dbReference type="Gene3D" id="3.40.50.720">
    <property type="entry name" value="NAD(P)-binding Rossmann-like Domain"/>
    <property type="match status" value="1"/>
</dbReference>
<evidence type="ECO:0000313" key="11">
    <source>
        <dbReference type="EMBL" id="MDI2099144.1"/>
    </source>
</evidence>
<proteinExistence type="inferred from homology"/>
<accession>A0AAW6T7E7</accession>
<dbReference type="InterPro" id="IPR036188">
    <property type="entry name" value="FAD/NAD-bd_sf"/>
</dbReference>
<organism evidence="11 12">
    <name type="scientific">Ruicaihuangia caeni</name>
    <dbReference type="NCBI Taxonomy" id="3042517"/>
    <lineage>
        <taxon>Bacteria</taxon>
        <taxon>Bacillati</taxon>
        <taxon>Actinomycetota</taxon>
        <taxon>Actinomycetes</taxon>
        <taxon>Micrococcales</taxon>
        <taxon>Microbacteriaceae</taxon>
        <taxon>Ruicaihuangia</taxon>
    </lineage>
</organism>
<evidence type="ECO:0000256" key="5">
    <source>
        <dbReference type="ARBA" id="ARBA00022643"/>
    </source>
</evidence>
<comment type="cofactor">
    <cofactor evidence="2">
        <name>[4Fe-4S] cluster</name>
        <dbReference type="ChEBI" id="CHEBI:49883"/>
    </cofactor>
</comment>
<evidence type="ECO:0000256" key="6">
    <source>
        <dbReference type="ARBA" id="ARBA00022723"/>
    </source>
</evidence>
<dbReference type="GO" id="GO:0051536">
    <property type="term" value="F:iron-sulfur cluster binding"/>
    <property type="evidence" value="ECO:0007669"/>
    <property type="project" value="UniProtKB-KW"/>
</dbReference>
<dbReference type="RefSeq" id="WP_281488925.1">
    <property type="nucleotide sequence ID" value="NZ_JASATX010000003.1"/>
</dbReference>
<keyword evidence="6" id="KW-0479">Metal-binding</keyword>
<evidence type="ECO:0000256" key="2">
    <source>
        <dbReference type="ARBA" id="ARBA00001966"/>
    </source>
</evidence>
<dbReference type="InterPro" id="IPR013785">
    <property type="entry name" value="Aldolase_TIM"/>
</dbReference>
<comment type="caution">
    <text evidence="11">The sequence shown here is derived from an EMBL/GenBank/DDBJ whole genome shotgun (WGS) entry which is preliminary data.</text>
</comment>
<dbReference type="GO" id="GO:0033543">
    <property type="term" value="P:fatty acid beta-oxidation, unsaturated, even number, reductase/isomerase pathway"/>
    <property type="evidence" value="ECO:0007669"/>
    <property type="project" value="TreeGrafter"/>
</dbReference>
<comment type="cofactor">
    <cofactor evidence="1">
        <name>FMN</name>
        <dbReference type="ChEBI" id="CHEBI:58210"/>
    </cofactor>
</comment>
<evidence type="ECO:0000259" key="10">
    <source>
        <dbReference type="Pfam" id="PF00724"/>
    </source>
</evidence>
<dbReference type="GO" id="GO:0046872">
    <property type="term" value="F:metal ion binding"/>
    <property type="evidence" value="ECO:0007669"/>
    <property type="project" value="UniProtKB-KW"/>
</dbReference>
<dbReference type="SUPFAM" id="SSF51971">
    <property type="entry name" value="Nucleotide-binding domain"/>
    <property type="match status" value="1"/>
</dbReference>
<evidence type="ECO:0000313" key="12">
    <source>
        <dbReference type="Proteomes" id="UP001321506"/>
    </source>
</evidence>
<dbReference type="EMBL" id="JASATX010000003">
    <property type="protein sequence ID" value="MDI2099144.1"/>
    <property type="molecule type" value="Genomic_DNA"/>
</dbReference>
<dbReference type="AlphaFoldDB" id="A0AAW6T7E7"/>
<name>A0AAW6T7E7_9MICO</name>
<dbReference type="InterPro" id="IPR051793">
    <property type="entry name" value="NADH:flavin_oxidoreductase"/>
</dbReference>
<keyword evidence="12" id="KW-1185">Reference proteome</keyword>
<dbReference type="SUPFAM" id="SSF51395">
    <property type="entry name" value="FMN-linked oxidoreductases"/>
    <property type="match status" value="1"/>
</dbReference>
<dbReference type="GO" id="GO:0010181">
    <property type="term" value="F:FMN binding"/>
    <property type="evidence" value="ECO:0007669"/>
    <property type="project" value="InterPro"/>
</dbReference>